<proteinExistence type="predicted"/>
<dbReference type="Proteomes" id="UP000233551">
    <property type="component" value="Unassembled WGS sequence"/>
</dbReference>
<dbReference type="AlphaFoldDB" id="A0A2I0HS88"/>
<comment type="caution">
    <text evidence="1">The sequence shown here is derived from an EMBL/GenBank/DDBJ whole genome shotgun (WGS) entry which is preliminary data.</text>
</comment>
<evidence type="ECO:0000313" key="1">
    <source>
        <dbReference type="EMBL" id="PKI34579.1"/>
    </source>
</evidence>
<accession>A0A2I0HS88</accession>
<protein>
    <submittedName>
        <fullName evidence="1">Uncharacterized protein</fullName>
    </submittedName>
</protein>
<evidence type="ECO:0000313" key="2">
    <source>
        <dbReference type="Proteomes" id="UP000233551"/>
    </source>
</evidence>
<reference evidence="1 2" key="1">
    <citation type="submission" date="2017-11" db="EMBL/GenBank/DDBJ databases">
        <title>De-novo sequencing of pomegranate (Punica granatum L.) genome.</title>
        <authorList>
            <person name="Akparov Z."/>
            <person name="Amiraslanov A."/>
            <person name="Hajiyeva S."/>
            <person name="Abbasov M."/>
            <person name="Kaur K."/>
            <person name="Hamwieh A."/>
            <person name="Solovyev V."/>
            <person name="Salamov A."/>
            <person name="Braich B."/>
            <person name="Kosarev P."/>
            <person name="Mahmoud A."/>
            <person name="Hajiyev E."/>
            <person name="Babayeva S."/>
            <person name="Izzatullayeva V."/>
            <person name="Mammadov A."/>
            <person name="Mammadov A."/>
            <person name="Sharifova S."/>
            <person name="Ojaghi J."/>
            <person name="Eynullazada K."/>
            <person name="Bayramov B."/>
            <person name="Abdulazimova A."/>
            <person name="Shahmuradov I."/>
        </authorList>
    </citation>
    <scope>NUCLEOTIDE SEQUENCE [LARGE SCALE GENOMIC DNA]</scope>
    <source>
        <strain evidence="2">cv. AG2017</strain>
        <tissue evidence="1">Leaf</tissue>
    </source>
</reference>
<name>A0A2I0HS88_PUNGR</name>
<keyword evidence="2" id="KW-1185">Reference proteome</keyword>
<sequence>MGISWRAKPWIHLKDAKNTERLTSRPRLEIDNWRCPRNPRMGLSQCFPSVLMCSETTVISVCQKRVSKALGVVGSGWYRTRISTFPRMSYKRKIPCERGTFATGMVLKKPKWIAQCDQGLSPKPLRSGPTREIMMSSEIQSETYSMVLVTLGCVQAYFRVLFICLWRGRLGSPNKKVSMNIRGVHWLRQKISEMRSETTLVILSMPPCLHVCLRWPNRDTRAFVGHSPIMLMRPWSESLLAFSVGFGGPKWGADTRDS</sequence>
<dbReference type="EMBL" id="PGOL01005825">
    <property type="protein sequence ID" value="PKI34579.1"/>
    <property type="molecule type" value="Genomic_DNA"/>
</dbReference>
<organism evidence="1 2">
    <name type="scientific">Punica granatum</name>
    <name type="common">Pomegranate</name>
    <dbReference type="NCBI Taxonomy" id="22663"/>
    <lineage>
        <taxon>Eukaryota</taxon>
        <taxon>Viridiplantae</taxon>
        <taxon>Streptophyta</taxon>
        <taxon>Embryophyta</taxon>
        <taxon>Tracheophyta</taxon>
        <taxon>Spermatophyta</taxon>
        <taxon>Magnoliopsida</taxon>
        <taxon>eudicotyledons</taxon>
        <taxon>Gunneridae</taxon>
        <taxon>Pentapetalae</taxon>
        <taxon>rosids</taxon>
        <taxon>malvids</taxon>
        <taxon>Myrtales</taxon>
        <taxon>Lythraceae</taxon>
        <taxon>Punica</taxon>
    </lineage>
</organism>
<gene>
    <name evidence="1" type="ORF">CRG98_045030</name>
</gene>